<name>A0A918XTQ4_9PROT</name>
<dbReference type="HAMAP" id="MF_01940">
    <property type="entry name" value="RNA_CPDase"/>
    <property type="match status" value="1"/>
</dbReference>
<dbReference type="EC" id="3.1.4.58" evidence="2"/>
<gene>
    <name evidence="4" type="ORF">GCM10017083_34310</name>
</gene>
<dbReference type="InterPro" id="IPR009097">
    <property type="entry name" value="Cyclic_Pdiesterase"/>
</dbReference>
<feature type="domain" description="Phosphoesterase HXTX" evidence="3">
    <location>
        <begin position="7"/>
        <end position="85"/>
    </location>
</feature>
<dbReference type="EMBL" id="BMZS01000008">
    <property type="protein sequence ID" value="GHD55418.1"/>
    <property type="molecule type" value="Genomic_DNA"/>
</dbReference>
<comment type="caution">
    <text evidence="4">The sequence shown here is derived from an EMBL/GenBank/DDBJ whole genome shotgun (WGS) entry which is preliminary data.</text>
</comment>
<dbReference type="GO" id="GO:0004113">
    <property type="term" value="F:2',3'-cyclic-nucleotide 3'-phosphodiesterase activity"/>
    <property type="evidence" value="ECO:0007669"/>
    <property type="project" value="InterPro"/>
</dbReference>
<dbReference type="RefSeq" id="WP_189991857.1">
    <property type="nucleotide sequence ID" value="NZ_BMZS01000008.1"/>
</dbReference>
<evidence type="ECO:0000259" key="3">
    <source>
        <dbReference type="Pfam" id="PF02834"/>
    </source>
</evidence>
<comment type="catalytic activity">
    <reaction evidence="2">
        <text>a 3'-end 2',3'-cyclophospho-ribonucleotide-RNA + H2O = a 3'-end 2'-phospho-ribonucleotide-RNA + H(+)</text>
        <dbReference type="Rhea" id="RHEA:11828"/>
        <dbReference type="Rhea" id="RHEA-COMP:10464"/>
        <dbReference type="Rhea" id="RHEA-COMP:17353"/>
        <dbReference type="ChEBI" id="CHEBI:15377"/>
        <dbReference type="ChEBI" id="CHEBI:15378"/>
        <dbReference type="ChEBI" id="CHEBI:83064"/>
        <dbReference type="ChEBI" id="CHEBI:173113"/>
        <dbReference type="EC" id="3.1.4.58"/>
    </reaction>
</comment>
<evidence type="ECO:0000313" key="5">
    <source>
        <dbReference type="Proteomes" id="UP000630353"/>
    </source>
</evidence>
<proteinExistence type="inferred from homology"/>
<evidence type="ECO:0000256" key="1">
    <source>
        <dbReference type="ARBA" id="ARBA00022801"/>
    </source>
</evidence>
<feature type="domain" description="Phosphoesterase HXTX" evidence="3">
    <location>
        <begin position="90"/>
        <end position="169"/>
    </location>
</feature>
<evidence type="ECO:0000256" key="2">
    <source>
        <dbReference type="HAMAP-Rule" id="MF_01940"/>
    </source>
</evidence>
<reference evidence="4" key="2">
    <citation type="submission" date="2020-09" db="EMBL/GenBank/DDBJ databases">
        <authorList>
            <person name="Sun Q."/>
            <person name="Kim S."/>
        </authorList>
    </citation>
    <scope>NUCLEOTIDE SEQUENCE</scope>
    <source>
        <strain evidence="4">KCTC 42651</strain>
    </source>
</reference>
<dbReference type="NCBIfam" id="TIGR02258">
    <property type="entry name" value="2_5_ligase"/>
    <property type="match status" value="1"/>
</dbReference>
<comment type="similarity">
    <text evidence="2">Belongs to the 2H phosphoesterase superfamily. ThpR family.</text>
</comment>
<feature type="short sequence motif" description="HXTX 2" evidence="2">
    <location>
        <begin position="120"/>
        <end position="123"/>
    </location>
</feature>
<protein>
    <recommendedName>
        <fullName evidence="2">RNA 2',3'-cyclic phosphodiesterase</fullName>
        <shortName evidence="2">RNA 2',3'-CPDase</shortName>
        <ecNumber evidence="2">3.1.4.58</ecNumber>
    </recommendedName>
</protein>
<accession>A0A918XTQ4</accession>
<dbReference type="Gene3D" id="3.90.1140.10">
    <property type="entry name" value="Cyclic phosphodiesterase"/>
    <property type="match status" value="1"/>
</dbReference>
<dbReference type="PANTHER" id="PTHR35561:SF1">
    <property type="entry name" value="RNA 2',3'-CYCLIC PHOSPHODIESTERASE"/>
    <property type="match status" value="1"/>
</dbReference>
<keyword evidence="5" id="KW-1185">Reference proteome</keyword>
<feature type="active site" description="Proton acceptor" evidence="2">
    <location>
        <position position="120"/>
    </location>
</feature>
<feature type="short sequence motif" description="HXTX 1" evidence="2">
    <location>
        <begin position="36"/>
        <end position="39"/>
    </location>
</feature>
<reference evidence="4" key="1">
    <citation type="journal article" date="2014" name="Int. J. Syst. Evol. Microbiol.">
        <title>Complete genome sequence of Corynebacterium casei LMG S-19264T (=DSM 44701T), isolated from a smear-ripened cheese.</title>
        <authorList>
            <consortium name="US DOE Joint Genome Institute (JGI-PGF)"/>
            <person name="Walter F."/>
            <person name="Albersmeier A."/>
            <person name="Kalinowski J."/>
            <person name="Ruckert C."/>
        </authorList>
    </citation>
    <scope>NUCLEOTIDE SEQUENCE</scope>
    <source>
        <strain evidence="4">KCTC 42651</strain>
    </source>
</reference>
<dbReference type="SUPFAM" id="SSF55144">
    <property type="entry name" value="LigT-like"/>
    <property type="match status" value="1"/>
</dbReference>
<dbReference type="InterPro" id="IPR014051">
    <property type="entry name" value="Phosphoesterase_HXTX"/>
</dbReference>
<feature type="active site" description="Proton donor" evidence="2">
    <location>
        <position position="36"/>
    </location>
</feature>
<organism evidence="4 5">
    <name type="scientific">Thalassobaculum fulvum</name>
    <dbReference type="NCBI Taxonomy" id="1633335"/>
    <lineage>
        <taxon>Bacteria</taxon>
        <taxon>Pseudomonadati</taxon>
        <taxon>Pseudomonadota</taxon>
        <taxon>Alphaproteobacteria</taxon>
        <taxon>Rhodospirillales</taxon>
        <taxon>Thalassobaculaceae</taxon>
        <taxon>Thalassobaculum</taxon>
    </lineage>
</organism>
<dbReference type="AlphaFoldDB" id="A0A918XTQ4"/>
<evidence type="ECO:0000313" key="4">
    <source>
        <dbReference type="EMBL" id="GHD55418.1"/>
    </source>
</evidence>
<dbReference type="Proteomes" id="UP000630353">
    <property type="component" value="Unassembled WGS sequence"/>
</dbReference>
<dbReference type="Pfam" id="PF02834">
    <property type="entry name" value="LigT_PEase"/>
    <property type="match status" value="2"/>
</dbReference>
<dbReference type="PANTHER" id="PTHR35561">
    <property type="entry name" value="RNA 2',3'-CYCLIC PHOSPHODIESTERASE"/>
    <property type="match status" value="1"/>
</dbReference>
<comment type="function">
    <text evidence="2">Hydrolyzes RNA 2',3'-cyclic phosphodiester to an RNA 2'-phosphomonoester.</text>
</comment>
<dbReference type="InterPro" id="IPR004175">
    <property type="entry name" value="RNA_CPDase"/>
</dbReference>
<keyword evidence="1 2" id="KW-0378">Hydrolase</keyword>
<dbReference type="GO" id="GO:0008664">
    <property type="term" value="F:RNA 2',3'-cyclic 3'-phosphodiesterase activity"/>
    <property type="evidence" value="ECO:0007669"/>
    <property type="project" value="UniProtKB-EC"/>
</dbReference>
<sequence>MRLFVAIAMPEDVTDRLAAVMGGLDGARWVDPADLHLTLRFVGEVGRDAAEDLAAALSSLRAPAFALRLSGFGYFGGGRRVRALWAGVEAQPALEVLQGRVEAAARRAGQPAEPRKFVPHVTLARMAGPVGEDEVAHWISVRGAFTAGPFEVREAVLFESFPGRDGPLYERRLAVPLERLPDADDWEQGEFD</sequence>